<protein>
    <submittedName>
        <fullName evidence="1">Uncharacterized protein</fullName>
    </submittedName>
</protein>
<sequence>MSGSISVDIGYITKNIHTYIEQGTFFDLFEEEIISEVLKEAKLNPKSFNVLLTLAKSKYTTEELRIFASKCNVDVNSFEEAIIVLESYEKLLQLRPTHSLINYLKKYNNEGTESPEKIVQ</sequence>
<dbReference type="RefSeq" id="XP_001329006.1">
    <property type="nucleotide sequence ID" value="XM_001328971.1"/>
</dbReference>
<reference evidence="1" key="1">
    <citation type="submission" date="2006-10" db="EMBL/GenBank/DDBJ databases">
        <authorList>
            <person name="Amadeo P."/>
            <person name="Zhao Q."/>
            <person name="Wortman J."/>
            <person name="Fraser-Liggett C."/>
            <person name="Carlton J."/>
        </authorList>
    </citation>
    <scope>NUCLEOTIDE SEQUENCE</scope>
    <source>
        <strain evidence="1">G3</strain>
    </source>
</reference>
<dbReference type="PANTHER" id="PTHR44207">
    <property type="entry name" value="SURFACE ANTIGEN BSPA-LIKE-RELATED"/>
    <property type="match status" value="1"/>
</dbReference>
<accession>A2DS13</accession>
<gene>
    <name evidence="1" type="ORF">TVAG_447420</name>
</gene>
<dbReference type="EMBL" id="DS113238">
    <property type="protein sequence ID" value="EAY16783.1"/>
    <property type="molecule type" value="Genomic_DNA"/>
</dbReference>
<dbReference type="VEuPathDB" id="TrichDB:TVAG_447420"/>
<dbReference type="InParanoid" id="A2DS13"/>
<keyword evidence="2" id="KW-1185">Reference proteome</keyword>
<dbReference type="SMR" id="A2DS13"/>
<dbReference type="KEGG" id="tva:4774795"/>
<reference evidence="1" key="2">
    <citation type="journal article" date="2007" name="Science">
        <title>Draft genome sequence of the sexually transmitted pathogen Trichomonas vaginalis.</title>
        <authorList>
            <person name="Carlton J.M."/>
            <person name="Hirt R.P."/>
            <person name="Silva J.C."/>
            <person name="Delcher A.L."/>
            <person name="Schatz M."/>
            <person name="Zhao Q."/>
            <person name="Wortman J.R."/>
            <person name="Bidwell S.L."/>
            <person name="Alsmark U.C.M."/>
            <person name="Besteiro S."/>
            <person name="Sicheritz-Ponten T."/>
            <person name="Noel C.J."/>
            <person name="Dacks J.B."/>
            <person name="Foster P.G."/>
            <person name="Simillion C."/>
            <person name="Van de Peer Y."/>
            <person name="Miranda-Saavedra D."/>
            <person name="Barton G.J."/>
            <person name="Westrop G.D."/>
            <person name="Mueller S."/>
            <person name="Dessi D."/>
            <person name="Fiori P.L."/>
            <person name="Ren Q."/>
            <person name="Paulsen I."/>
            <person name="Zhang H."/>
            <person name="Bastida-Corcuera F.D."/>
            <person name="Simoes-Barbosa A."/>
            <person name="Brown M.T."/>
            <person name="Hayes R.D."/>
            <person name="Mukherjee M."/>
            <person name="Okumura C.Y."/>
            <person name="Schneider R."/>
            <person name="Smith A.J."/>
            <person name="Vanacova S."/>
            <person name="Villalvazo M."/>
            <person name="Haas B.J."/>
            <person name="Pertea M."/>
            <person name="Feldblyum T.V."/>
            <person name="Utterback T.R."/>
            <person name="Shu C.L."/>
            <person name="Osoegawa K."/>
            <person name="de Jong P.J."/>
            <person name="Hrdy I."/>
            <person name="Horvathova L."/>
            <person name="Zubacova Z."/>
            <person name="Dolezal P."/>
            <person name="Malik S.B."/>
            <person name="Logsdon J.M. Jr."/>
            <person name="Henze K."/>
            <person name="Gupta A."/>
            <person name="Wang C.C."/>
            <person name="Dunne R.L."/>
            <person name="Upcroft J.A."/>
            <person name="Upcroft P."/>
            <person name="White O."/>
            <person name="Salzberg S.L."/>
            <person name="Tang P."/>
            <person name="Chiu C.-H."/>
            <person name="Lee Y.-S."/>
            <person name="Embley T.M."/>
            <person name="Coombs G.H."/>
            <person name="Mottram J.C."/>
            <person name="Tachezy J."/>
            <person name="Fraser-Liggett C.M."/>
            <person name="Johnson P.J."/>
        </authorList>
    </citation>
    <scope>NUCLEOTIDE SEQUENCE [LARGE SCALE GENOMIC DNA]</scope>
    <source>
        <strain evidence="1">G3</strain>
    </source>
</reference>
<name>A2DS13_TRIV3</name>
<evidence type="ECO:0000313" key="1">
    <source>
        <dbReference type="EMBL" id="EAY16783.1"/>
    </source>
</evidence>
<evidence type="ECO:0000313" key="2">
    <source>
        <dbReference type="Proteomes" id="UP000001542"/>
    </source>
</evidence>
<dbReference type="Proteomes" id="UP000001542">
    <property type="component" value="Unassembled WGS sequence"/>
</dbReference>
<proteinExistence type="predicted"/>
<organism evidence="1 2">
    <name type="scientific">Trichomonas vaginalis (strain ATCC PRA-98 / G3)</name>
    <dbReference type="NCBI Taxonomy" id="412133"/>
    <lineage>
        <taxon>Eukaryota</taxon>
        <taxon>Metamonada</taxon>
        <taxon>Parabasalia</taxon>
        <taxon>Trichomonadida</taxon>
        <taxon>Trichomonadidae</taxon>
        <taxon>Trichomonas</taxon>
    </lineage>
</organism>
<dbReference type="AlphaFoldDB" id="A2DS13"/>
<dbReference type="VEuPathDB" id="TrichDB:TVAGG3_1001120"/>